<keyword evidence="1" id="KW-0808">Transferase</keyword>
<dbReference type="PANTHER" id="PTHR20974">
    <property type="entry name" value="UPF0585 PROTEIN CG18661"/>
    <property type="match status" value="1"/>
</dbReference>
<sequence>MKQSTDRKHYSQACEENRAPIEAVLRECFAAPGALLEIGSGTGQHAAYFAPVFKHLRWQPTDLAQNLPSIRAWCDEAAVPNLLEPRALDVGQNDWGMPQVDYVYSANTLHIMPWSAVEACFAGIGRVLRAGGLFGYYGPFNYAGRYTSESNARFDAWLKARDPDSGVRDFEAVDALAQTAGLQLQRDHTMPANNRLVCWRKTRWR</sequence>
<keyword evidence="2" id="KW-1185">Reference proteome</keyword>
<reference evidence="1 2" key="1">
    <citation type="submission" date="2017-01" db="EMBL/GenBank/DDBJ databases">
        <title>Draft sequence of Acidihalobacter ferrooxidans strain DSM 14175 (strain V8).</title>
        <authorList>
            <person name="Khaleque H.N."/>
            <person name="Ramsay J.P."/>
            <person name="Murphy R.J.T."/>
            <person name="Kaksonen A.H."/>
            <person name="Boxall N.J."/>
            <person name="Watkin E.L.J."/>
        </authorList>
    </citation>
    <scope>NUCLEOTIDE SEQUENCE [LARGE SCALE GENOMIC DNA]</scope>
    <source>
        <strain evidence="1 2">V8</strain>
    </source>
</reference>
<organism evidence="1 2">
    <name type="scientific">Acidihalobacter ferrooxydans</name>
    <dbReference type="NCBI Taxonomy" id="1765967"/>
    <lineage>
        <taxon>Bacteria</taxon>
        <taxon>Pseudomonadati</taxon>
        <taxon>Pseudomonadota</taxon>
        <taxon>Gammaproteobacteria</taxon>
        <taxon>Chromatiales</taxon>
        <taxon>Ectothiorhodospiraceae</taxon>
        <taxon>Acidihalobacter</taxon>
    </lineage>
</organism>
<evidence type="ECO:0000313" key="2">
    <source>
        <dbReference type="Proteomes" id="UP000243807"/>
    </source>
</evidence>
<dbReference type="STRING" id="1765967.BW247_14945"/>
<dbReference type="KEGG" id="afy:BW247_14945"/>
<dbReference type="AlphaFoldDB" id="A0A1P8UK99"/>
<accession>A0A1P8UK99</accession>
<dbReference type="RefSeq" id="WP_076837847.1">
    <property type="nucleotide sequence ID" value="NZ_CP019434.1"/>
</dbReference>
<proteinExistence type="predicted"/>
<dbReference type="Gene3D" id="3.40.50.150">
    <property type="entry name" value="Vaccinia Virus protein VP39"/>
    <property type="match status" value="1"/>
</dbReference>
<dbReference type="Pfam" id="PF06080">
    <property type="entry name" value="DUF938"/>
    <property type="match status" value="1"/>
</dbReference>
<evidence type="ECO:0000313" key="1">
    <source>
        <dbReference type="EMBL" id="APZ44224.1"/>
    </source>
</evidence>
<dbReference type="SUPFAM" id="SSF53335">
    <property type="entry name" value="S-adenosyl-L-methionine-dependent methyltransferases"/>
    <property type="match status" value="1"/>
</dbReference>
<gene>
    <name evidence="1" type="ORF">BW247_14945</name>
</gene>
<dbReference type="OrthoDB" id="5563826at2"/>
<dbReference type="GO" id="GO:0032259">
    <property type="term" value="P:methylation"/>
    <property type="evidence" value="ECO:0007669"/>
    <property type="project" value="UniProtKB-KW"/>
</dbReference>
<dbReference type="InterPro" id="IPR010342">
    <property type="entry name" value="DUF938"/>
</dbReference>
<dbReference type="PANTHER" id="PTHR20974:SF0">
    <property type="entry name" value="UPF0585 PROTEIN CG18661"/>
    <property type="match status" value="1"/>
</dbReference>
<dbReference type="InterPro" id="IPR029063">
    <property type="entry name" value="SAM-dependent_MTases_sf"/>
</dbReference>
<dbReference type="GO" id="GO:0008168">
    <property type="term" value="F:methyltransferase activity"/>
    <property type="evidence" value="ECO:0007669"/>
    <property type="project" value="UniProtKB-KW"/>
</dbReference>
<dbReference type="Proteomes" id="UP000243807">
    <property type="component" value="Chromosome"/>
</dbReference>
<name>A0A1P8UK99_9GAMM</name>
<keyword evidence="1" id="KW-0489">Methyltransferase</keyword>
<dbReference type="EMBL" id="CP019434">
    <property type="protein sequence ID" value="APZ44224.1"/>
    <property type="molecule type" value="Genomic_DNA"/>
</dbReference>
<protein>
    <submittedName>
        <fullName evidence="1">Methylase</fullName>
    </submittedName>
</protein>